<organism evidence="1 2">
    <name type="scientific">Cajanus cajan</name>
    <name type="common">Pigeon pea</name>
    <name type="synonym">Cajanus indicus</name>
    <dbReference type="NCBI Taxonomy" id="3821"/>
    <lineage>
        <taxon>Eukaryota</taxon>
        <taxon>Viridiplantae</taxon>
        <taxon>Streptophyta</taxon>
        <taxon>Embryophyta</taxon>
        <taxon>Tracheophyta</taxon>
        <taxon>Spermatophyta</taxon>
        <taxon>Magnoliopsida</taxon>
        <taxon>eudicotyledons</taxon>
        <taxon>Gunneridae</taxon>
        <taxon>Pentapetalae</taxon>
        <taxon>rosids</taxon>
        <taxon>fabids</taxon>
        <taxon>Fabales</taxon>
        <taxon>Fabaceae</taxon>
        <taxon>Papilionoideae</taxon>
        <taxon>50 kb inversion clade</taxon>
        <taxon>NPAAA clade</taxon>
        <taxon>indigoferoid/millettioid clade</taxon>
        <taxon>Phaseoleae</taxon>
        <taxon>Cajanus</taxon>
    </lineage>
</organism>
<dbReference type="Proteomes" id="UP000075243">
    <property type="component" value="Chromosome 6"/>
</dbReference>
<dbReference type="EMBL" id="CM003608">
    <property type="protein sequence ID" value="KYP66953.1"/>
    <property type="molecule type" value="Genomic_DNA"/>
</dbReference>
<dbReference type="AlphaFoldDB" id="A0A151TIU3"/>
<accession>A0A151TIU3</accession>
<name>A0A151TIU3_CAJCA</name>
<sequence>MGNSHGGVRLLGNRDGPYHVQLAKSTTINSKGEIKWEDDGKMIQTSEISYAIDGLTCTLSMKKTTETNSDETLEIAVKDILHQSLHDGKQIQYSQIFFDKVTKRAGVDLTLKCTCSQTYPVSTLKTHSLCCPISKRTDTNSSTSVTRTKLCTYWYGTKKGILVREWKMRPGNLNIYMMTWAHYCVATNSNNGFSMVAKMRMPDNGYWDFKVNGPTLHPSLGLFFMIEQVNRTGTWKYTACPHCVIAQTERDHSSTSENEHNDDGVHRLPLQRLKYTY</sequence>
<dbReference type="Gramene" id="C.cajan_12872.t">
    <property type="protein sequence ID" value="C.cajan_12872.t.cds1"/>
    <property type="gene ID" value="C.cajan_12872"/>
</dbReference>
<evidence type="ECO:0000313" key="2">
    <source>
        <dbReference type="Proteomes" id="UP000075243"/>
    </source>
</evidence>
<reference evidence="1 2" key="1">
    <citation type="journal article" date="2012" name="Nat. Biotechnol.">
        <title>Draft genome sequence of pigeonpea (Cajanus cajan), an orphan legume crop of resource-poor farmers.</title>
        <authorList>
            <person name="Varshney R.K."/>
            <person name="Chen W."/>
            <person name="Li Y."/>
            <person name="Bharti A.K."/>
            <person name="Saxena R.K."/>
            <person name="Schlueter J.A."/>
            <person name="Donoghue M.T."/>
            <person name="Azam S."/>
            <person name="Fan G."/>
            <person name="Whaley A.M."/>
            <person name="Farmer A.D."/>
            <person name="Sheridan J."/>
            <person name="Iwata A."/>
            <person name="Tuteja R."/>
            <person name="Penmetsa R.V."/>
            <person name="Wu W."/>
            <person name="Upadhyaya H.D."/>
            <person name="Yang S.P."/>
            <person name="Shah T."/>
            <person name="Saxena K.B."/>
            <person name="Michael T."/>
            <person name="McCombie W.R."/>
            <person name="Yang B."/>
            <person name="Zhang G."/>
            <person name="Yang H."/>
            <person name="Wang J."/>
            <person name="Spillane C."/>
            <person name="Cook D.R."/>
            <person name="May G.D."/>
            <person name="Xu X."/>
            <person name="Jackson S.A."/>
        </authorList>
    </citation>
    <scope>NUCLEOTIDE SEQUENCE [LARGE SCALE GENOMIC DNA]</scope>
    <source>
        <strain evidence="2">cv. Asha</strain>
    </source>
</reference>
<gene>
    <name evidence="1" type="ORF">KK1_013265</name>
</gene>
<evidence type="ECO:0000313" key="1">
    <source>
        <dbReference type="EMBL" id="KYP66953.1"/>
    </source>
</evidence>
<proteinExistence type="predicted"/>
<protein>
    <submittedName>
        <fullName evidence="1">Uncharacterized protein</fullName>
    </submittedName>
</protein>
<keyword evidence="2" id="KW-1185">Reference proteome</keyword>